<keyword evidence="2" id="KW-1185">Reference proteome</keyword>
<name>A0ABV9BCS2_9ACTN</name>
<reference evidence="2" key="1">
    <citation type="journal article" date="2019" name="Int. J. Syst. Evol. Microbiol.">
        <title>The Global Catalogue of Microorganisms (GCM) 10K type strain sequencing project: providing services to taxonomists for standard genome sequencing and annotation.</title>
        <authorList>
            <consortium name="The Broad Institute Genomics Platform"/>
            <consortium name="The Broad Institute Genome Sequencing Center for Infectious Disease"/>
            <person name="Wu L."/>
            <person name="Ma J."/>
        </authorList>
    </citation>
    <scope>NUCLEOTIDE SEQUENCE [LARGE SCALE GENOMIC DNA]</scope>
    <source>
        <strain evidence="2">CECT 8064</strain>
    </source>
</reference>
<evidence type="ECO:0000313" key="1">
    <source>
        <dbReference type="EMBL" id="MFC4512268.1"/>
    </source>
</evidence>
<gene>
    <name evidence="1" type="ORF">ACFPEN_04885</name>
</gene>
<evidence type="ECO:0000313" key="2">
    <source>
        <dbReference type="Proteomes" id="UP001595990"/>
    </source>
</evidence>
<sequence>MERKKPLLAGRQEFARLYNVTENALNVRWVPRGLLSYDDAVIVSGKYVFPGGVAVGFALPEGSNGRQLDKAALAELVKEQGATWTPETKAELPKLMGTHEYAELYGTSHSRVAGYVKASSPLVVKPDYYVSSSPVWFVDTVLAYAPTAAAASRTGVWSMREDVAEALRSGTYDGPGSAIVARGRYAAKAD</sequence>
<comment type="caution">
    <text evidence="1">The sequence shown here is derived from an EMBL/GenBank/DDBJ whole genome shotgun (WGS) entry which is preliminary data.</text>
</comment>
<accession>A0ABV9BCS2</accession>
<protein>
    <submittedName>
        <fullName evidence="1">Uncharacterized protein</fullName>
    </submittedName>
</protein>
<proteinExistence type="predicted"/>
<dbReference type="RefSeq" id="WP_417922344.1">
    <property type="nucleotide sequence ID" value="NZ_JBHSFS010000002.1"/>
</dbReference>
<dbReference type="Proteomes" id="UP001595990">
    <property type="component" value="Unassembled WGS sequence"/>
</dbReference>
<organism evidence="1 2">
    <name type="scientific">Streptomyces ehimensis</name>
    <dbReference type="NCBI Taxonomy" id="68195"/>
    <lineage>
        <taxon>Bacteria</taxon>
        <taxon>Bacillati</taxon>
        <taxon>Actinomycetota</taxon>
        <taxon>Actinomycetes</taxon>
        <taxon>Kitasatosporales</taxon>
        <taxon>Streptomycetaceae</taxon>
        <taxon>Streptomyces</taxon>
    </lineage>
</organism>
<dbReference type="EMBL" id="JBHSFS010000002">
    <property type="protein sequence ID" value="MFC4512268.1"/>
    <property type="molecule type" value="Genomic_DNA"/>
</dbReference>